<gene>
    <name evidence="1" type="ORF">LCGC14_1783680</name>
</gene>
<accession>A0A0F9GUR7</accession>
<sequence>MKQEKWKDSRGIEWNIHHADLCEGDHCPFHNPSDHLLKDAPIHIRWDKGALVERICKHGVGHADPASVAYFHKQGEKWAGVHGCDGCCSSQGEK</sequence>
<evidence type="ECO:0000313" key="1">
    <source>
        <dbReference type="EMBL" id="KKM02514.1"/>
    </source>
</evidence>
<reference evidence="1" key="1">
    <citation type="journal article" date="2015" name="Nature">
        <title>Complex archaea that bridge the gap between prokaryotes and eukaryotes.</title>
        <authorList>
            <person name="Spang A."/>
            <person name="Saw J.H."/>
            <person name="Jorgensen S.L."/>
            <person name="Zaremba-Niedzwiedzka K."/>
            <person name="Martijn J."/>
            <person name="Lind A.E."/>
            <person name="van Eijk R."/>
            <person name="Schleper C."/>
            <person name="Guy L."/>
            <person name="Ettema T.J."/>
        </authorList>
    </citation>
    <scope>NUCLEOTIDE SEQUENCE</scope>
</reference>
<dbReference type="EMBL" id="LAZR01016909">
    <property type="protein sequence ID" value="KKM02514.1"/>
    <property type="molecule type" value="Genomic_DNA"/>
</dbReference>
<proteinExistence type="predicted"/>
<name>A0A0F9GUR7_9ZZZZ</name>
<organism evidence="1">
    <name type="scientific">marine sediment metagenome</name>
    <dbReference type="NCBI Taxonomy" id="412755"/>
    <lineage>
        <taxon>unclassified sequences</taxon>
        <taxon>metagenomes</taxon>
        <taxon>ecological metagenomes</taxon>
    </lineage>
</organism>
<comment type="caution">
    <text evidence="1">The sequence shown here is derived from an EMBL/GenBank/DDBJ whole genome shotgun (WGS) entry which is preliminary data.</text>
</comment>
<protein>
    <submittedName>
        <fullName evidence="1">Uncharacterized protein</fullName>
    </submittedName>
</protein>
<dbReference type="AlphaFoldDB" id="A0A0F9GUR7"/>